<proteinExistence type="inferred from homology"/>
<dbReference type="InterPro" id="IPR008969">
    <property type="entry name" value="CarboxyPept-like_regulatory"/>
</dbReference>
<evidence type="ECO:0000259" key="6">
    <source>
        <dbReference type="Pfam" id="PF00593"/>
    </source>
</evidence>
<evidence type="ECO:0000256" key="1">
    <source>
        <dbReference type="ARBA" id="ARBA00004442"/>
    </source>
</evidence>
<dbReference type="Gene3D" id="2.60.40.1120">
    <property type="entry name" value="Carboxypeptidase-like, regulatory domain"/>
    <property type="match status" value="1"/>
</dbReference>
<dbReference type="SUPFAM" id="SSF49464">
    <property type="entry name" value="Carboxypeptidase regulatory domain-like"/>
    <property type="match status" value="1"/>
</dbReference>
<feature type="chain" id="PRO_5046009092" evidence="5">
    <location>
        <begin position="21"/>
        <end position="933"/>
    </location>
</feature>
<evidence type="ECO:0000259" key="7">
    <source>
        <dbReference type="Pfam" id="PF07715"/>
    </source>
</evidence>
<dbReference type="InterPro" id="IPR000531">
    <property type="entry name" value="Beta-barrel_TonB"/>
</dbReference>
<dbReference type="Pfam" id="PF13715">
    <property type="entry name" value="CarbopepD_reg_2"/>
    <property type="match status" value="1"/>
</dbReference>
<dbReference type="EMBL" id="JBHZPY010000001">
    <property type="protein sequence ID" value="MFE3869791.1"/>
    <property type="molecule type" value="Genomic_DNA"/>
</dbReference>
<feature type="domain" description="TonB-dependent receptor plug" evidence="7">
    <location>
        <begin position="132"/>
        <end position="227"/>
    </location>
</feature>
<dbReference type="Gene3D" id="2.40.170.20">
    <property type="entry name" value="TonB-dependent receptor, beta-barrel domain"/>
    <property type="match status" value="1"/>
</dbReference>
<accession>A0ABW6I0J2</accession>
<keyword evidence="2 4" id="KW-0472">Membrane</keyword>
<keyword evidence="5" id="KW-0732">Signal</keyword>
<evidence type="ECO:0000313" key="8">
    <source>
        <dbReference type="EMBL" id="MFE3869791.1"/>
    </source>
</evidence>
<dbReference type="Pfam" id="PF00593">
    <property type="entry name" value="TonB_dep_Rec_b-barrel"/>
    <property type="match status" value="1"/>
</dbReference>
<organism evidence="8 9">
    <name type="scientific">Flavobacterium zhoui</name>
    <dbReference type="NCBI Taxonomy" id="3230414"/>
    <lineage>
        <taxon>Bacteria</taxon>
        <taxon>Pseudomonadati</taxon>
        <taxon>Bacteroidota</taxon>
        <taxon>Flavobacteriia</taxon>
        <taxon>Flavobacteriales</taxon>
        <taxon>Flavobacteriaceae</taxon>
        <taxon>Flavobacterium</taxon>
    </lineage>
</organism>
<dbReference type="Gene3D" id="2.170.130.10">
    <property type="entry name" value="TonB-dependent receptor, plug domain"/>
    <property type="match status" value="1"/>
</dbReference>
<sequence length="933" mass="103770">MKFRILFIALLITSFSFSQSKGTISGILTDKDANNQSLPFANVLLKGTNIGANTDIDGKYTIAIAPGNYTVQFSFVGYESIDVPVIVVANETTTINQALGSGSYKLEDVVIKSNFSREKETVLLLEQKKAVVIKQSIGAQEMARKGVSDVEEGLTKITGITKVGSRGLFVRGLEDRYNNLLINDLAAPTNNPFKKIIPLDLFSTDIVGVIEVYKTFNPNIYGDFAGGNFNIQTSKGSKSITKLNVGVGYTVNNNLEKFLISKDANSTKGFFGLTGDDRKLPGLLGNTPSSYTLTPDQSLKSFKSGFDVSKINSPLNTSIGFLHSEKFNLKDDKTFSYLLSINFDNNYSIRNGVERTFTNNPSGFTYRNDFDNTEYRYKTSLSSLVGLNYTTDRLKLSYNTLFIRTTENLVKDQFGVADSNSSNNNTLIRTNQLDESNYLNNQLLGEYALNEDKTQNVKAAVSYAITKYAQPDRKFFSGTKSGTDDIIVSVAGNNFIKQYLDISGDSYFSGLGEYSLKFGKTEKNNIFTAGYNGNMSDMTSSYRFVTPINNSAPNSFTTSLNSVDAQLNSYIASNAVSFRESSNATYQAKLKETANAGYANLLYKFGEKWELNGGIRLESTMRETKYRTQGSFSDPFKTLKYDNLYVLPALNVKYGLNEKSNLRFATGKTYTRPVVMESYPIEYINADGTSTKGNPFLKNSNNYNVDLKYELFPSSKEVFVLGLFGKKIDQPIERTFISNAANSTITTYLNSDNAVLYGAEIEFIYDFARINKSLSDFSFGFNTSLMHTKVDVKPTTTDSDGNVTTSIETFKNRELQGASKWLINSDLKYQFDLSESWSNTVSLVYSVFGKRIYAVGTGGLDHIYELPVQQLDFIWSSKLSNHFDLKFSADNLLDPMRKSEQGNNGTSNIVEQSNITNSYKKGRGFSVNLGYTF</sequence>
<keyword evidence="4" id="KW-0798">TonB box</keyword>
<evidence type="ECO:0000256" key="4">
    <source>
        <dbReference type="RuleBase" id="RU003357"/>
    </source>
</evidence>
<protein>
    <submittedName>
        <fullName evidence="8">TonB-dependent receptor domain-containing protein</fullName>
    </submittedName>
</protein>
<dbReference type="InterPro" id="IPR012910">
    <property type="entry name" value="Plug_dom"/>
</dbReference>
<dbReference type="RefSeq" id="WP_379849052.1">
    <property type="nucleotide sequence ID" value="NZ_JBHZPY010000001.1"/>
</dbReference>
<evidence type="ECO:0000313" key="9">
    <source>
        <dbReference type="Proteomes" id="UP001600107"/>
    </source>
</evidence>
<comment type="caution">
    <text evidence="8">The sequence shown here is derived from an EMBL/GenBank/DDBJ whole genome shotgun (WGS) entry which is preliminary data.</text>
</comment>
<reference evidence="8 9" key="1">
    <citation type="submission" date="2024-06" db="EMBL/GenBank/DDBJ databases">
        <title>Flavobacterium spp. isolated from glacier.</title>
        <authorList>
            <person name="Han D."/>
        </authorList>
    </citation>
    <scope>NUCLEOTIDE SEQUENCE [LARGE SCALE GENOMIC DNA]</scope>
    <source>
        <strain evidence="8 9">ZS1P70</strain>
    </source>
</reference>
<evidence type="ECO:0000256" key="2">
    <source>
        <dbReference type="ARBA" id="ARBA00023136"/>
    </source>
</evidence>
<dbReference type="InterPro" id="IPR037066">
    <property type="entry name" value="Plug_dom_sf"/>
</dbReference>
<name>A0ABW6I0J2_9FLAO</name>
<dbReference type="PANTHER" id="PTHR40980">
    <property type="entry name" value="PLUG DOMAIN-CONTAINING PROTEIN"/>
    <property type="match status" value="1"/>
</dbReference>
<keyword evidence="8" id="KW-0675">Receptor</keyword>
<evidence type="ECO:0000256" key="3">
    <source>
        <dbReference type="ARBA" id="ARBA00023237"/>
    </source>
</evidence>
<keyword evidence="3" id="KW-0998">Cell outer membrane</keyword>
<comment type="subcellular location">
    <subcellularLocation>
        <location evidence="1 4">Cell outer membrane</location>
    </subcellularLocation>
</comment>
<feature type="domain" description="TonB-dependent receptor-like beta-barrel" evidence="6">
    <location>
        <begin position="415"/>
        <end position="892"/>
    </location>
</feature>
<feature type="signal peptide" evidence="5">
    <location>
        <begin position="1"/>
        <end position="20"/>
    </location>
</feature>
<dbReference type="InterPro" id="IPR036942">
    <property type="entry name" value="Beta-barrel_TonB_sf"/>
</dbReference>
<evidence type="ECO:0000256" key="5">
    <source>
        <dbReference type="SAM" id="SignalP"/>
    </source>
</evidence>
<comment type="similarity">
    <text evidence="4">Belongs to the TonB-dependent receptor family.</text>
</comment>
<keyword evidence="9" id="KW-1185">Reference proteome</keyword>
<dbReference type="Proteomes" id="UP001600107">
    <property type="component" value="Unassembled WGS sequence"/>
</dbReference>
<gene>
    <name evidence="8" type="ORF">ACFX5F_00975</name>
</gene>
<dbReference type="Pfam" id="PF07715">
    <property type="entry name" value="Plug"/>
    <property type="match status" value="1"/>
</dbReference>
<dbReference type="PANTHER" id="PTHR40980:SF5">
    <property type="entry name" value="TONB-DEPENDENT RECEPTOR"/>
    <property type="match status" value="1"/>
</dbReference>
<dbReference type="SUPFAM" id="SSF56935">
    <property type="entry name" value="Porins"/>
    <property type="match status" value="1"/>
</dbReference>